<keyword evidence="4" id="KW-0274">FAD</keyword>
<dbReference type="FunFam" id="3.50.50.60:FF:000023">
    <property type="entry name" value="Dimethylaniline monooxygenase [N-oxide-forming]"/>
    <property type="match status" value="1"/>
</dbReference>
<accession>A0A8H5CPL8</accession>
<dbReference type="InterPro" id="IPR020946">
    <property type="entry name" value="Flavin_mOase-like"/>
</dbReference>
<gene>
    <name evidence="7" type="ORF">D9757_013304</name>
</gene>
<comment type="similarity">
    <text evidence="2">Belongs to the FMO family.</text>
</comment>
<comment type="cofactor">
    <cofactor evidence="1">
        <name>FAD</name>
        <dbReference type="ChEBI" id="CHEBI:57692"/>
    </cofactor>
</comment>
<dbReference type="Pfam" id="PF00743">
    <property type="entry name" value="FMO-like"/>
    <property type="match status" value="1"/>
</dbReference>
<dbReference type="GO" id="GO:0050661">
    <property type="term" value="F:NADP binding"/>
    <property type="evidence" value="ECO:0007669"/>
    <property type="project" value="InterPro"/>
</dbReference>
<evidence type="ECO:0000313" key="8">
    <source>
        <dbReference type="Proteomes" id="UP000518752"/>
    </source>
</evidence>
<organism evidence="7 8">
    <name type="scientific">Collybiopsis confluens</name>
    <dbReference type="NCBI Taxonomy" id="2823264"/>
    <lineage>
        <taxon>Eukaryota</taxon>
        <taxon>Fungi</taxon>
        <taxon>Dikarya</taxon>
        <taxon>Basidiomycota</taxon>
        <taxon>Agaricomycotina</taxon>
        <taxon>Agaricomycetes</taxon>
        <taxon>Agaricomycetidae</taxon>
        <taxon>Agaricales</taxon>
        <taxon>Marasmiineae</taxon>
        <taxon>Omphalotaceae</taxon>
        <taxon>Collybiopsis</taxon>
    </lineage>
</organism>
<name>A0A8H5CPL8_9AGAR</name>
<evidence type="ECO:0000256" key="6">
    <source>
        <dbReference type="ARBA" id="ARBA00023002"/>
    </source>
</evidence>
<dbReference type="Gene3D" id="3.50.50.60">
    <property type="entry name" value="FAD/NAD(P)-binding domain"/>
    <property type="match status" value="1"/>
</dbReference>
<dbReference type="InterPro" id="IPR036188">
    <property type="entry name" value="FAD/NAD-bd_sf"/>
</dbReference>
<keyword evidence="3" id="KW-0285">Flavoprotein</keyword>
<evidence type="ECO:0000256" key="3">
    <source>
        <dbReference type="ARBA" id="ARBA00022630"/>
    </source>
</evidence>
<proteinExistence type="inferred from homology"/>
<evidence type="ECO:0000313" key="7">
    <source>
        <dbReference type="EMBL" id="KAF5345726.1"/>
    </source>
</evidence>
<sequence>MDSAPSNVATAWLAQFSEALLGRNTSDLSSLFVPSGWLRHFLVFEWDLHTIHGQDDITSYLSTHLSESNISDLKLADDQYFKPSPGPIPGTITSGFTFSTLIANGRGLFNLVLTDGDWKASTVFMALDSLKGYEEAGADDGLYDGRFPSWSEARKKTWQDTERDPEVLIVGAGQNGLQIAARFRQMQISALVIERNDRVGDTWRDRHPTLRLHTPKEHHSLLYQPYPENWPTWTPGSKMADWLEQYAITQDLLVWTSSTFASRPSYDQETKKWTVNINREGQITTMHPNHIVIATGTLGKPYKPTFEGRELFEGHIFHASEFPGASLFTGKRSIVVGTGTSGHDIALDLSTQGAESVTIIQRSSTCVQPGYLVAQQLQGFWPVGVPVEVSDFRVFGIPTRHAFEILAATRKQGEIWEKEKSFMEQLEKAGMKVNLGPFEAGVLGVVFEQFHGFCTRCSALFSGQLTLIGSTLLLLGMDVGCGERIISGKIQVKSGVKIQKFTKDSVIFDDGSTVDADVVVLATGYGNMEENVRAIFGDKVVDQTKSLPYGFIDEEGEIPAGYRPTGHPGGLFQMVVCNRNIWESKFKL</sequence>
<dbReference type="InterPro" id="IPR050982">
    <property type="entry name" value="Auxin_biosynth/cation_transpt"/>
</dbReference>
<evidence type="ECO:0000256" key="5">
    <source>
        <dbReference type="ARBA" id="ARBA00022857"/>
    </source>
</evidence>
<evidence type="ECO:0000256" key="4">
    <source>
        <dbReference type="ARBA" id="ARBA00022827"/>
    </source>
</evidence>
<keyword evidence="8" id="KW-1185">Reference proteome</keyword>
<comment type="caution">
    <text evidence="7">The sequence shown here is derived from an EMBL/GenBank/DDBJ whole genome shotgun (WGS) entry which is preliminary data.</text>
</comment>
<keyword evidence="5" id="KW-0521">NADP</keyword>
<dbReference type="OrthoDB" id="74360at2759"/>
<evidence type="ECO:0000256" key="2">
    <source>
        <dbReference type="ARBA" id="ARBA00009183"/>
    </source>
</evidence>
<dbReference type="PANTHER" id="PTHR43539">
    <property type="entry name" value="FLAVIN-BINDING MONOOXYGENASE-LIKE PROTEIN (AFU_ORTHOLOGUE AFUA_4G09220)"/>
    <property type="match status" value="1"/>
</dbReference>
<dbReference type="GO" id="GO:0004499">
    <property type="term" value="F:N,N-dimethylaniline monooxygenase activity"/>
    <property type="evidence" value="ECO:0007669"/>
    <property type="project" value="InterPro"/>
</dbReference>
<evidence type="ECO:0000256" key="1">
    <source>
        <dbReference type="ARBA" id="ARBA00001974"/>
    </source>
</evidence>
<dbReference type="PANTHER" id="PTHR43539:SF68">
    <property type="entry name" value="FLAVIN-BINDING MONOOXYGENASE-LIKE PROTEIN (AFU_ORTHOLOGUE AFUA_4G09220)"/>
    <property type="match status" value="1"/>
</dbReference>
<evidence type="ECO:0008006" key="9">
    <source>
        <dbReference type="Google" id="ProtNLM"/>
    </source>
</evidence>
<dbReference type="PRINTS" id="PR00411">
    <property type="entry name" value="PNDRDTASEI"/>
</dbReference>
<dbReference type="SUPFAM" id="SSF51905">
    <property type="entry name" value="FAD/NAD(P)-binding domain"/>
    <property type="match status" value="2"/>
</dbReference>
<dbReference type="EMBL" id="JAACJN010000368">
    <property type="protein sequence ID" value="KAF5345726.1"/>
    <property type="molecule type" value="Genomic_DNA"/>
</dbReference>
<dbReference type="GO" id="GO:0050660">
    <property type="term" value="F:flavin adenine dinucleotide binding"/>
    <property type="evidence" value="ECO:0007669"/>
    <property type="project" value="InterPro"/>
</dbReference>
<dbReference type="Proteomes" id="UP000518752">
    <property type="component" value="Unassembled WGS sequence"/>
</dbReference>
<protein>
    <recommendedName>
        <fullName evidence="9">Flavin-containing monooxygenase</fullName>
    </recommendedName>
</protein>
<dbReference type="Pfam" id="PF13738">
    <property type="entry name" value="Pyr_redox_3"/>
    <property type="match status" value="1"/>
</dbReference>
<keyword evidence="6" id="KW-0560">Oxidoreductase</keyword>
<dbReference type="AlphaFoldDB" id="A0A8H5CPL8"/>
<reference evidence="7 8" key="1">
    <citation type="journal article" date="2020" name="ISME J.">
        <title>Uncovering the hidden diversity of litter-decomposition mechanisms in mushroom-forming fungi.</title>
        <authorList>
            <person name="Floudas D."/>
            <person name="Bentzer J."/>
            <person name="Ahren D."/>
            <person name="Johansson T."/>
            <person name="Persson P."/>
            <person name="Tunlid A."/>
        </authorList>
    </citation>
    <scope>NUCLEOTIDE SEQUENCE [LARGE SCALE GENOMIC DNA]</scope>
    <source>
        <strain evidence="7 8">CBS 406.79</strain>
    </source>
</reference>